<organism evidence="2 3">
    <name type="scientific">Auricularia subglabra (strain TFB-10046 / SS5)</name>
    <name type="common">White-rot fungus</name>
    <name type="synonym">Auricularia delicata (strain TFB10046)</name>
    <dbReference type="NCBI Taxonomy" id="717982"/>
    <lineage>
        <taxon>Eukaryota</taxon>
        <taxon>Fungi</taxon>
        <taxon>Dikarya</taxon>
        <taxon>Basidiomycota</taxon>
        <taxon>Agaricomycotina</taxon>
        <taxon>Agaricomycetes</taxon>
        <taxon>Auriculariales</taxon>
        <taxon>Auriculariaceae</taxon>
        <taxon>Auricularia</taxon>
    </lineage>
</organism>
<keyword evidence="3" id="KW-1185">Reference proteome</keyword>
<dbReference type="AlphaFoldDB" id="J0WPA5"/>
<reference evidence="3" key="1">
    <citation type="journal article" date="2012" name="Science">
        <title>The Paleozoic origin of enzymatic lignin decomposition reconstructed from 31 fungal genomes.</title>
        <authorList>
            <person name="Floudas D."/>
            <person name="Binder M."/>
            <person name="Riley R."/>
            <person name="Barry K."/>
            <person name="Blanchette R.A."/>
            <person name="Henrissat B."/>
            <person name="Martinez A.T."/>
            <person name="Otillar R."/>
            <person name="Spatafora J.W."/>
            <person name="Yadav J.S."/>
            <person name="Aerts A."/>
            <person name="Benoit I."/>
            <person name="Boyd A."/>
            <person name="Carlson A."/>
            <person name="Copeland A."/>
            <person name="Coutinho P.M."/>
            <person name="de Vries R.P."/>
            <person name="Ferreira P."/>
            <person name="Findley K."/>
            <person name="Foster B."/>
            <person name="Gaskell J."/>
            <person name="Glotzer D."/>
            <person name="Gorecki P."/>
            <person name="Heitman J."/>
            <person name="Hesse C."/>
            <person name="Hori C."/>
            <person name="Igarashi K."/>
            <person name="Jurgens J.A."/>
            <person name="Kallen N."/>
            <person name="Kersten P."/>
            <person name="Kohler A."/>
            <person name="Kuees U."/>
            <person name="Kumar T.K.A."/>
            <person name="Kuo A."/>
            <person name="LaButti K."/>
            <person name="Larrondo L.F."/>
            <person name="Lindquist E."/>
            <person name="Ling A."/>
            <person name="Lombard V."/>
            <person name="Lucas S."/>
            <person name="Lundell T."/>
            <person name="Martin R."/>
            <person name="McLaughlin D.J."/>
            <person name="Morgenstern I."/>
            <person name="Morin E."/>
            <person name="Murat C."/>
            <person name="Nagy L.G."/>
            <person name="Nolan M."/>
            <person name="Ohm R.A."/>
            <person name="Patyshakuliyeva A."/>
            <person name="Rokas A."/>
            <person name="Ruiz-Duenas F.J."/>
            <person name="Sabat G."/>
            <person name="Salamov A."/>
            <person name="Samejima M."/>
            <person name="Schmutz J."/>
            <person name="Slot J.C."/>
            <person name="St John F."/>
            <person name="Stenlid J."/>
            <person name="Sun H."/>
            <person name="Sun S."/>
            <person name="Syed K."/>
            <person name="Tsang A."/>
            <person name="Wiebenga A."/>
            <person name="Young D."/>
            <person name="Pisabarro A."/>
            <person name="Eastwood D.C."/>
            <person name="Martin F."/>
            <person name="Cullen D."/>
            <person name="Grigoriev I.V."/>
            <person name="Hibbett D.S."/>
        </authorList>
    </citation>
    <scope>NUCLEOTIDE SEQUENCE [LARGE SCALE GENOMIC DNA]</scope>
    <source>
        <strain evidence="3">TFB10046</strain>
    </source>
</reference>
<dbReference type="Proteomes" id="UP000006514">
    <property type="component" value="Unassembled WGS sequence"/>
</dbReference>
<protein>
    <submittedName>
        <fullName evidence="2">Uncharacterized protein</fullName>
    </submittedName>
</protein>
<evidence type="ECO:0000313" key="3">
    <source>
        <dbReference type="Proteomes" id="UP000006514"/>
    </source>
</evidence>
<feature type="compositionally biased region" description="Low complexity" evidence="1">
    <location>
        <begin position="170"/>
        <end position="183"/>
    </location>
</feature>
<accession>J0WPA5</accession>
<name>J0WPA5_AURST</name>
<sequence length="322" mass="37047">MFEPFATSGQPANIWHFYLGIWCAKHPRLTDDTLAEYHARAARDYAMHISKVDPTFRTHVLRYLFRRRWESLNPKARAGDASVVGGDWDRKYSFYVPITVESNASWHRRRRVAQNQCWRELAATRLPEIYVAQNFGRDSYPAPMRLPKDQRIGMADVLVDLELEKGTTQPSAGSSEASPAPDGARARTPTRMLARVRHRWTRHAPKAWQTDAAKRALCFGVEKPQLRYSRAHVIVYLNACFAHKRRVCAEVDPPLEFLPSRFLSDTGVAAIRAGRAEGSVPEEKDERPVTQERVRKALNNYYADTGAMDFIWRHNRVLWVVM</sequence>
<feature type="region of interest" description="Disordered" evidence="1">
    <location>
        <begin position="166"/>
        <end position="187"/>
    </location>
</feature>
<dbReference type="InParanoid" id="J0WPA5"/>
<dbReference type="EMBL" id="JH687974">
    <property type="protein sequence ID" value="EJD34248.1"/>
    <property type="molecule type" value="Genomic_DNA"/>
</dbReference>
<gene>
    <name evidence="2" type="ORF">AURDEDRAFT_176714</name>
</gene>
<evidence type="ECO:0000313" key="2">
    <source>
        <dbReference type="EMBL" id="EJD34248.1"/>
    </source>
</evidence>
<proteinExistence type="predicted"/>
<evidence type="ECO:0000256" key="1">
    <source>
        <dbReference type="SAM" id="MobiDB-lite"/>
    </source>
</evidence>
<dbReference type="KEGG" id="adl:AURDEDRAFT_176714"/>